<dbReference type="EMBL" id="CP059558">
    <property type="protein sequence ID" value="QUY37033.1"/>
    <property type="molecule type" value="Genomic_DNA"/>
</dbReference>
<dbReference type="GeneID" id="70091305"/>
<reference evidence="1" key="1">
    <citation type="submission" date="2020-07" db="EMBL/GenBank/DDBJ databases">
        <title>Acinetobacter junii strain YR7 chromosome and plasmid pNDM-YR7.</title>
        <authorList>
            <person name="Tang B."/>
        </authorList>
    </citation>
    <scope>NUCLEOTIDE SEQUENCE</scope>
    <source>
        <strain evidence="1">YR7</strain>
    </source>
</reference>
<protein>
    <recommendedName>
        <fullName evidence="3">DUF2247 family protein</fullName>
    </recommendedName>
</protein>
<dbReference type="AlphaFoldDB" id="A0AAX1MHJ4"/>
<proteinExistence type="predicted"/>
<organism evidence="1 2">
    <name type="scientific">Acinetobacter junii</name>
    <dbReference type="NCBI Taxonomy" id="40215"/>
    <lineage>
        <taxon>Bacteria</taxon>
        <taxon>Pseudomonadati</taxon>
        <taxon>Pseudomonadota</taxon>
        <taxon>Gammaproteobacteria</taxon>
        <taxon>Moraxellales</taxon>
        <taxon>Moraxellaceae</taxon>
        <taxon>Acinetobacter</taxon>
    </lineage>
</organism>
<dbReference type="Proteomes" id="UP000679388">
    <property type="component" value="Chromosome"/>
</dbReference>
<accession>A0AAX1MHJ4</accession>
<evidence type="ECO:0000313" key="2">
    <source>
        <dbReference type="Proteomes" id="UP000679388"/>
    </source>
</evidence>
<name>A0AAX1MHJ4_ACIJU</name>
<evidence type="ECO:0000313" key="1">
    <source>
        <dbReference type="EMBL" id="QUY37033.1"/>
    </source>
</evidence>
<gene>
    <name evidence="1" type="ORF">H2677_02195</name>
</gene>
<sequence>MSDIEKAIFKAKLELETITLEEIQRWAIETLEKDSSNDLALEICFLSTPEQIKDYFKQVSKIIFDLNLTKNMIQTLLEEYLSKKVNLTQTQSDFYPFFYKLFCFAQQLKNEELYDLLNYYDDQFDPSLERYNQTEPEAVFQELLADLETFCSETSHQESSNNS</sequence>
<dbReference type="RefSeq" id="WP_212639045.1">
    <property type="nucleotide sequence ID" value="NZ_CP059558.1"/>
</dbReference>
<evidence type="ECO:0008006" key="3">
    <source>
        <dbReference type="Google" id="ProtNLM"/>
    </source>
</evidence>